<feature type="chain" id="PRO_5046615120" evidence="1">
    <location>
        <begin position="23"/>
        <end position="131"/>
    </location>
</feature>
<keyword evidence="1" id="KW-0732">Signal</keyword>
<organism evidence="2 3">
    <name type="scientific">Labrys miyagiensis</name>
    <dbReference type="NCBI Taxonomy" id="346912"/>
    <lineage>
        <taxon>Bacteria</taxon>
        <taxon>Pseudomonadati</taxon>
        <taxon>Pseudomonadota</taxon>
        <taxon>Alphaproteobacteria</taxon>
        <taxon>Hyphomicrobiales</taxon>
        <taxon>Xanthobacteraceae</taxon>
        <taxon>Labrys</taxon>
    </lineage>
</organism>
<reference evidence="3" key="1">
    <citation type="journal article" date="2019" name="Int. J. Syst. Evol. Microbiol.">
        <title>The Global Catalogue of Microorganisms (GCM) 10K type strain sequencing project: providing services to taxonomists for standard genome sequencing and annotation.</title>
        <authorList>
            <consortium name="The Broad Institute Genomics Platform"/>
            <consortium name="The Broad Institute Genome Sequencing Center for Infectious Disease"/>
            <person name="Wu L."/>
            <person name="Ma J."/>
        </authorList>
    </citation>
    <scope>NUCLEOTIDE SEQUENCE [LARGE SCALE GENOMIC DNA]</scope>
    <source>
        <strain evidence="3">NBRC 101365</strain>
    </source>
</reference>
<sequence length="131" mass="14262">MKPLAIALLAGAFACLAGSAYAGPREIFLAHLQQAIRQNDMGWIGSHLSFPVAIRGKHRLVLRSRQAFTNFDPALIGPTLRAAVLAEKPEDLFLNWQGMMIGSGQHNVWVCDVSADPSKPDYRIFAMSGAN</sequence>
<dbReference type="Proteomes" id="UP001156882">
    <property type="component" value="Unassembled WGS sequence"/>
</dbReference>
<evidence type="ECO:0000313" key="2">
    <source>
        <dbReference type="EMBL" id="GLS23486.1"/>
    </source>
</evidence>
<dbReference type="RefSeq" id="WP_284316419.1">
    <property type="nucleotide sequence ID" value="NZ_BSPC01000075.1"/>
</dbReference>
<evidence type="ECO:0000313" key="3">
    <source>
        <dbReference type="Proteomes" id="UP001156882"/>
    </source>
</evidence>
<keyword evidence="3" id="KW-1185">Reference proteome</keyword>
<evidence type="ECO:0000256" key="1">
    <source>
        <dbReference type="SAM" id="SignalP"/>
    </source>
</evidence>
<accession>A0ABQ6CSY1</accession>
<name>A0ABQ6CSY1_9HYPH</name>
<protein>
    <submittedName>
        <fullName evidence="2">Uncharacterized protein</fullName>
    </submittedName>
</protein>
<dbReference type="PROSITE" id="PS51257">
    <property type="entry name" value="PROKAR_LIPOPROTEIN"/>
    <property type="match status" value="1"/>
</dbReference>
<dbReference type="EMBL" id="BSPC01000075">
    <property type="protein sequence ID" value="GLS23486.1"/>
    <property type="molecule type" value="Genomic_DNA"/>
</dbReference>
<comment type="caution">
    <text evidence="2">The sequence shown here is derived from an EMBL/GenBank/DDBJ whole genome shotgun (WGS) entry which is preliminary data.</text>
</comment>
<feature type="signal peptide" evidence="1">
    <location>
        <begin position="1"/>
        <end position="22"/>
    </location>
</feature>
<proteinExistence type="predicted"/>
<gene>
    <name evidence="2" type="ORF">GCM10007874_65070</name>
</gene>